<comment type="caution">
    <text evidence="2">The sequence shown here is derived from an EMBL/GenBank/DDBJ whole genome shotgun (WGS) entry which is preliminary data.</text>
</comment>
<organism evidence="2 3">
    <name type="scientific">Blepharisma stoltei</name>
    <dbReference type="NCBI Taxonomy" id="1481888"/>
    <lineage>
        <taxon>Eukaryota</taxon>
        <taxon>Sar</taxon>
        <taxon>Alveolata</taxon>
        <taxon>Ciliophora</taxon>
        <taxon>Postciliodesmatophora</taxon>
        <taxon>Heterotrichea</taxon>
        <taxon>Heterotrichida</taxon>
        <taxon>Blepharismidae</taxon>
        <taxon>Blepharisma</taxon>
    </lineage>
</organism>
<gene>
    <name evidence="2" type="ORF">BSTOLATCC_MIC11375</name>
</gene>
<evidence type="ECO:0000313" key="3">
    <source>
        <dbReference type="Proteomes" id="UP001162131"/>
    </source>
</evidence>
<dbReference type="EMBL" id="CAJZBQ010000012">
    <property type="protein sequence ID" value="CAG9314367.1"/>
    <property type="molecule type" value="Genomic_DNA"/>
</dbReference>
<reference evidence="2" key="1">
    <citation type="submission" date="2021-09" db="EMBL/GenBank/DDBJ databases">
        <authorList>
            <consortium name="AG Swart"/>
            <person name="Singh M."/>
            <person name="Singh A."/>
            <person name="Seah K."/>
            <person name="Emmerich C."/>
        </authorList>
    </citation>
    <scope>NUCLEOTIDE SEQUENCE</scope>
    <source>
        <strain evidence="2">ATCC30299</strain>
    </source>
</reference>
<keyword evidence="3" id="KW-1185">Reference proteome</keyword>
<sequence length="204" mass="23878">MSARPLSAFRDNSLSNLKPHHRKRMSIQLIDEELSTKLITPIFPMTTKPKFFETLSLKSLTKTQHIKGSFFKPKNSKLSKRKDPKPDEEKTRFIAQISKFQEAKGNFDALTNTKVNNQKSIEVIKKRIEIINREKEVYKSKIKEYEKLYESLNEILAKGLIEDFEKERIITKIASIREKPKIAGIDNAELWEVYTRTENLFKSM</sequence>
<proteinExistence type="predicted"/>
<keyword evidence="1" id="KW-0175">Coiled coil</keyword>
<dbReference type="AlphaFoldDB" id="A0AAU9IMI0"/>
<name>A0AAU9IMI0_9CILI</name>
<protein>
    <submittedName>
        <fullName evidence="2">Uncharacterized protein</fullName>
    </submittedName>
</protein>
<accession>A0AAU9IMI0</accession>
<evidence type="ECO:0000313" key="2">
    <source>
        <dbReference type="EMBL" id="CAG9314367.1"/>
    </source>
</evidence>
<dbReference type="Proteomes" id="UP001162131">
    <property type="component" value="Unassembled WGS sequence"/>
</dbReference>
<feature type="coiled-coil region" evidence="1">
    <location>
        <begin position="121"/>
        <end position="155"/>
    </location>
</feature>
<evidence type="ECO:0000256" key="1">
    <source>
        <dbReference type="SAM" id="Coils"/>
    </source>
</evidence>